<keyword evidence="8" id="KW-0539">Nucleus</keyword>
<comment type="subcellular location">
    <subcellularLocation>
        <location evidence="1">Nucleus speckle</location>
    </subcellularLocation>
</comment>
<feature type="compositionally biased region" description="Basic and acidic residues" evidence="13">
    <location>
        <begin position="550"/>
        <end position="560"/>
    </location>
</feature>
<evidence type="ECO:0000256" key="8">
    <source>
        <dbReference type="ARBA" id="ARBA00023242"/>
    </source>
</evidence>
<evidence type="ECO:0000256" key="10">
    <source>
        <dbReference type="ARBA" id="ARBA00065932"/>
    </source>
</evidence>
<proteinExistence type="predicted"/>
<dbReference type="PANTHER" id="PTHR13413">
    <property type="entry name" value="YLP MOTIF CONTAINING PROTEIN NUCLEAR PROTEIN ZAP"/>
    <property type="match status" value="1"/>
</dbReference>
<accession>A0AA88XXN4</accession>
<evidence type="ECO:0000313" key="15">
    <source>
        <dbReference type="Proteomes" id="UP001186944"/>
    </source>
</evidence>
<feature type="compositionally biased region" description="Basic and acidic residues" evidence="13">
    <location>
        <begin position="664"/>
        <end position="695"/>
    </location>
</feature>
<dbReference type="EMBL" id="VSWD01000009">
    <property type="protein sequence ID" value="KAK3093812.1"/>
    <property type="molecule type" value="Genomic_DNA"/>
</dbReference>
<dbReference type="AlphaFoldDB" id="A0AA88XXN4"/>
<dbReference type="PANTHER" id="PTHR13413:SF0">
    <property type="entry name" value="YLP MOTIF-CONTAINING PROTEIN 1"/>
    <property type="match status" value="1"/>
</dbReference>
<comment type="function">
    <text evidence="9">Plays a role in the reduction of telomerase activity during differentiation of embryonic stem cells by binding to the core promoter of TERT and controlling its down-regulation.</text>
</comment>
<sequence>MFGRGQNQMYGSVPRFGPRGGHMGNQRPHFGMRGPPNQGQRFGFPGNQHGNRFQNSNRMQSPYGMQEGNNESEQSHKDTNLQQSWLQKHLQGPHNVPKHPLPGSKGGMGNQQEKPIQTGAGEQPTSVAGQPLPTQPNWSKDEAGDGSTEGKTSQETIKEEIKSLQKQQEMLNELKKFEKAPQNKDTKDESKPSGPTTQSKEGQEKSQDKSQSQSPMKKDETASQQGQKTATPSKEGGKSATPTSQSAGNQQKSPTIDQGVRAPTPNQQGARAPTPSQPGARLPTPGQGNRPPTPGQQGTRPQGPNQFGQRPPGPTKPEQRPTAPNQPGQRPPGPNQQGQRPSGPNQQGQRPPVPNQQGLRPPGPNQPGQRAPGPNQQGQRPPAPNQAGQRPTGLNQTGQRPPGPNEQGPRGPRQLGQRPQGPNQFGQRLAGPSQTGPRFQAPNQRGQRFPGPNQQGSRTQNPNQFGQRPFGRGQGPRGSRPSLEEQGYDESEYYQDQEQEDQGPQDWNWQKDAGYEESEWQHWGNRGARGGRGRGRGNDRGRGRGGWQGFHDEGNHKGYQEEESQQEDYIHDDNPYLQEEEEEESKGMEEEGEAYMDALKESNQGTERDYGRGPADYRRDDPYRGEPRDQGYDRFGRRSPPPHDPYSRVPPHDPYGRAPPPDPYYDRRDPYDRYDPYRRPDPYARDPYEYDRRPYYDPYRPPAYDYGREYRYGERYPPPEDKPYQKPEVIDHGHKSTEFSSARESPAPYVAPQTVIDYGHGKQEEREVERPPSSLDRDRERSCLDVRERIRYNLLFTLIRFRDLPLSYGSPGRDGRSRQVVHEARIETVKVDDLLIPPGRKSRPSQIVVILRGPPGAGKTYVGKLIKDKEVQHGGGAPRMLCLDDYFMVEQEKTERDPETGKKVKKKVLEYEYEPEMESSYRQNMFKSFKKTVDDGFFPFIIVDAVNDRVKHFEEFWSYAKSKGFQVYVAEIDAEPAVCSKRNTHKRSLREIEKIKDKWEETPRHYLRLDIRALLQEDSITEVEMEDEVEKSSEKRKKDESDDDEDLDENRFGGVYKKSKWEVEGSEKSLDKLDGLVHHKRKRTPSPTSIDDFLRDEMSRPLLPGQKRVRWADLEERKMQYRMREIGFVVGQTQRDWERITDDSFADRQLNRTKYI</sequence>
<evidence type="ECO:0000313" key="14">
    <source>
        <dbReference type="EMBL" id="KAK3093812.1"/>
    </source>
</evidence>
<evidence type="ECO:0000256" key="3">
    <source>
        <dbReference type="ARBA" id="ARBA00022491"/>
    </source>
</evidence>
<feature type="region of interest" description="Disordered" evidence="13">
    <location>
        <begin position="1023"/>
        <end position="1051"/>
    </location>
</feature>
<dbReference type="GO" id="GO:0032204">
    <property type="term" value="P:regulation of telomere maintenance"/>
    <property type="evidence" value="ECO:0007669"/>
    <property type="project" value="TreeGrafter"/>
</dbReference>
<feature type="compositionally biased region" description="Low complexity" evidence="13">
    <location>
        <begin position="464"/>
        <end position="485"/>
    </location>
</feature>
<keyword evidence="15" id="KW-1185">Reference proteome</keyword>
<dbReference type="InterPro" id="IPR026314">
    <property type="entry name" value="YLP_motif_con_p1"/>
</dbReference>
<feature type="compositionally biased region" description="Acidic residues" evidence="13">
    <location>
        <begin position="578"/>
        <end position="594"/>
    </location>
</feature>
<feature type="region of interest" description="Disordered" evidence="13">
    <location>
        <begin position="1"/>
        <end position="725"/>
    </location>
</feature>
<keyword evidence="7" id="KW-0804">Transcription</keyword>
<feature type="compositionally biased region" description="Basic and acidic residues" evidence="13">
    <location>
        <begin position="172"/>
        <end position="191"/>
    </location>
</feature>
<name>A0AA88XXN4_PINIB</name>
<feature type="compositionally biased region" description="Low complexity" evidence="13">
    <location>
        <begin position="335"/>
        <end position="350"/>
    </location>
</feature>
<dbReference type="GO" id="GO:0016607">
    <property type="term" value="C:nuclear speck"/>
    <property type="evidence" value="ECO:0007669"/>
    <property type="project" value="UniProtKB-SubCell"/>
</dbReference>
<feature type="compositionally biased region" description="Basic and acidic residues" evidence="13">
    <location>
        <begin position="1030"/>
        <end position="1040"/>
    </location>
</feature>
<comment type="subunit">
    <text evidence="10">Interacts with PPP1CA and NCOA5. Forms a complex with ILF2, ILF3, KHDRBS1, RBMX, NCOA5 and PPP1CA.</text>
</comment>
<feature type="compositionally biased region" description="Polar residues" evidence="13">
    <location>
        <begin position="240"/>
        <end position="256"/>
    </location>
</feature>
<evidence type="ECO:0000256" key="13">
    <source>
        <dbReference type="SAM" id="MobiDB-lite"/>
    </source>
</evidence>
<evidence type="ECO:0000256" key="1">
    <source>
        <dbReference type="ARBA" id="ARBA00004324"/>
    </source>
</evidence>
<evidence type="ECO:0000256" key="7">
    <source>
        <dbReference type="ARBA" id="ARBA00023163"/>
    </source>
</evidence>
<feature type="compositionally biased region" description="Polar residues" evidence="13">
    <location>
        <begin position="222"/>
        <end position="232"/>
    </location>
</feature>
<dbReference type="InterPro" id="IPR027417">
    <property type="entry name" value="P-loop_NTPase"/>
</dbReference>
<protein>
    <recommendedName>
        <fullName evidence="11">YLP motif-containing protein 1</fullName>
    </recommendedName>
    <alternativeName>
        <fullName evidence="12">Nuclear protein ZAP3</fullName>
    </alternativeName>
</protein>
<keyword evidence="2" id="KW-0488">Methylation</keyword>
<keyword evidence="6" id="KW-0805">Transcription regulation</keyword>
<dbReference type="Gene3D" id="3.40.50.300">
    <property type="entry name" value="P-loop containing nucleotide triphosphate hydrolases"/>
    <property type="match status" value="1"/>
</dbReference>
<feature type="compositionally biased region" description="Polar residues" evidence="13">
    <location>
        <begin position="48"/>
        <end position="60"/>
    </location>
</feature>
<dbReference type="SUPFAM" id="SSF52540">
    <property type="entry name" value="P-loop containing nucleoside triphosphate hydrolases"/>
    <property type="match status" value="1"/>
</dbReference>
<evidence type="ECO:0000256" key="12">
    <source>
        <dbReference type="ARBA" id="ARBA00083294"/>
    </source>
</evidence>
<reference evidence="14" key="1">
    <citation type="submission" date="2019-08" db="EMBL/GenBank/DDBJ databases">
        <title>The improved chromosome-level genome for the pearl oyster Pinctada fucata martensii using PacBio sequencing and Hi-C.</title>
        <authorList>
            <person name="Zheng Z."/>
        </authorList>
    </citation>
    <scope>NUCLEOTIDE SEQUENCE</scope>
    <source>
        <strain evidence="14">ZZ-2019</strain>
        <tissue evidence="14">Adductor muscle</tissue>
    </source>
</reference>
<feature type="compositionally biased region" description="Basic and acidic residues" evidence="13">
    <location>
        <begin position="606"/>
        <end position="636"/>
    </location>
</feature>
<comment type="caution">
    <text evidence="14">The sequence shown here is derived from an EMBL/GenBank/DDBJ whole genome shotgun (WGS) entry which is preliminary data.</text>
</comment>
<evidence type="ECO:0000256" key="9">
    <source>
        <dbReference type="ARBA" id="ARBA00058677"/>
    </source>
</evidence>
<dbReference type="Proteomes" id="UP001186944">
    <property type="component" value="Unassembled WGS sequence"/>
</dbReference>
<evidence type="ECO:0000256" key="6">
    <source>
        <dbReference type="ARBA" id="ARBA00023015"/>
    </source>
</evidence>
<feature type="compositionally biased region" description="Polar residues" evidence="13">
    <location>
        <begin position="420"/>
        <end position="463"/>
    </location>
</feature>
<evidence type="ECO:0000256" key="2">
    <source>
        <dbReference type="ARBA" id="ARBA00022481"/>
    </source>
</evidence>
<dbReference type="FunFam" id="3.40.50.300:FF:000399">
    <property type="entry name" value="YLP motif containing 1"/>
    <property type="match status" value="1"/>
</dbReference>
<feature type="compositionally biased region" description="Polar residues" evidence="13">
    <location>
        <begin position="1"/>
        <end position="10"/>
    </location>
</feature>
<evidence type="ECO:0000256" key="11">
    <source>
        <dbReference type="ARBA" id="ARBA00068971"/>
    </source>
</evidence>
<organism evidence="14 15">
    <name type="scientific">Pinctada imbricata</name>
    <name type="common">Atlantic pearl-oyster</name>
    <name type="synonym">Pinctada martensii</name>
    <dbReference type="NCBI Taxonomy" id="66713"/>
    <lineage>
        <taxon>Eukaryota</taxon>
        <taxon>Metazoa</taxon>
        <taxon>Spiralia</taxon>
        <taxon>Lophotrochozoa</taxon>
        <taxon>Mollusca</taxon>
        <taxon>Bivalvia</taxon>
        <taxon>Autobranchia</taxon>
        <taxon>Pteriomorphia</taxon>
        <taxon>Pterioida</taxon>
        <taxon>Pterioidea</taxon>
        <taxon>Pteriidae</taxon>
        <taxon>Pinctada</taxon>
    </lineage>
</organism>
<feature type="compositionally biased region" description="Polar residues" evidence="13">
    <location>
        <begin position="386"/>
        <end position="399"/>
    </location>
</feature>
<feature type="compositionally biased region" description="Low complexity" evidence="13">
    <location>
        <begin position="696"/>
        <end position="705"/>
    </location>
</feature>
<keyword evidence="3" id="KW-0678">Repressor</keyword>
<evidence type="ECO:0000256" key="5">
    <source>
        <dbReference type="ARBA" id="ARBA00022843"/>
    </source>
</evidence>
<feature type="compositionally biased region" description="Acidic residues" evidence="13">
    <location>
        <begin position="486"/>
        <end position="503"/>
    </location>
</feature>
<keyword evidence="4" id="KW-1017">Isopeptide bond</keyword>
<keyword evidence="5" id="KW-0832">Ubl conjugation</keyword>
<feature type="compositionally biased region" description="Basic and acidic residues" evidence="13">
    <location>
        <begin position="706"/>
        <end position="725"/>
    </location>
</feature>
<gene>
    <name evidence="14" type="ORF">FSP39_020514</name>
</gene>
<feature type="compositionally biased region" description="Low complexity" evidence="13">
    <location>
        <begin position="295"/>
        <end position="304"/>
    </location>
</feature>
<evidence type="ECO:0000256" key="4">
    <source>
        <dbReference type="ARBA" id="ARBA00022499"/>
    </source>
</evidence>